<feature type="transmembrane region" description="Helical" evidence="1">
    <location>
        <begin position="32"/>
        <end position="52"/>
    </location>
</feature>
<gene>
    <name evidence="2" type="ORF">H7U35_14215</name>
</gene>
<sequence length="115" mass="12697">MKQLMQAFMVVGAVMVLTGAAVYITGWALAPYVYTIGAALFAVAQINTPARAQSMAIRRLRRQQIFGAIILVLTGAFMLFTHGNEWIVSLTIAAILELYTSIRIPQEEAKELDEH</sequence>
<proteinExistence type="predicted"/>
<keyword evidence="1" id="KW-0472">Membrane</keyword>
<feature type="transmembrane region" description="Helical" evidence="1">
    <location>
        <begin position="64"/>
        <end position="80"/>
    </location>
</feature>
<evidence type="ECO:0000313" key="2">
    <source>
        <dbReference type="EMBL" id="MBM6736351.1"/>
    </source>
</evidence>
<keyword evidence="1" id="KW-0812">Transmembrane</keyword>
<dbReference type="Proteomes" id="UP000766986">
    <property type="component" value="Unassembled WGS sequence"/>
</dbReference>
<accession>A0ABS2E412</accession>
<evidence type="ECO:0000256" key="1">
    <source>
        <dbReference type="SAM" id="Phobius"/>
    </source>
</evidence>
<protein>
    <recommendedName>
        <fullName evidence="4">Acid-resistance membrane protein</fullName>
    </recommendedName>
</protein>
<keyword evidence="1" id="KW-1133">Transmembrane helix</keyword>
<organism evidence="2 3">
    <name type="scientific">Mediterranea massiliensis</name>
    <dbReference type="NCBI Taxonomy" id="1841865"/>
    <lineage>
        <taxon>Bacteria</taxon>
        <taxon>Pseudomonadati</taxon>
        <taxon>Bacteroidota</taxon>
        <taxon>Bacteroidia</taxon>
        <taxon>Bacteroidales</taxon>
        <taxon>Bacteroidaceae</taxon>
        <taxon>Mediterranea</taxon>
    </lineage>
</organism>
<dbReference type="RefSeq" id="WP_205096515.1">
    <property type="nucleotide sequence ID" value="NZ_CAUDDV010000069.1"/>
</dbReference>
<reference evidence="2 3" key="1">
    <citation type="journal article" date="2021" name="Sci. Rep.">
        <title>The distribution of antibiotic resistance genes in chicken gut microbiota commensals.</title>
        <authorList>
            <person name="Juricova H."/>
            <person name="Matiasovicova J."/>
            <person name="Kubasova T."/>
            <person name="Cejkova D."/>
            <person name="Rychlik I."/>
        </authorList>
    </citation>
    <scope>NUCLEOTIDE SEQUENCE [LARGE SCALE GENOMIC DNA]</scope>
    <source>
        <strain evidence="2 3">An772</strain>
    </source>
</reference>
<evidence type="ECO:0000313" key="3">
    <source>
        <dbReference type="Proteomes" id="UP000766986"/>
    </source>
</evidence>
<dbReference type="EMBL" id="JACLYZ010000054">
    <property type="protein sequence ID" value="MBM6736351.1"/>
    <property type="molecule type" value="Genomic_DNA"/>
</dbReference>
<feature type="transmembrane region" description="Helical" evidence="1">
    <location>
        <begin position="7"/>
        <end position="26"/>
    </location>
</feature>
<evidence type="ECO:0008006" key="4">
    <source>
        <dbReference type="Google" id="ProtNLM"/>
    </source>
</evidence>
<name>A0ABS2E412_9BACT</name>
<comment type="caution">
    <text evidence="2">The sequence shown here is derived from an EMBL/GenBank/DDBJ whole genome shotgun (WGS) entry which is preliminary data.</text>
</comment>
<keyword evidence="3" id="KW-1185">Reference proteome</keyword>